<name>A0ABU7B470_9TELE</name>
<dbReference type="Proteomes" id="UP001345963">
    <property type="component" value="Unassembled WGS sequence"/>
</dbReference>
<evidence type="ECO:0000256" key="1">
    <source>
        <dbReference type="SAM" id="MobiDB-lite"/>
    </source>
</evidence>
<feature type="region of interest" description="Disordered" evidence="1">
    <location>
        <begin position="28"/>
        <end position="47"/>
    </location>
</feature>
<comment type="caution">
    <text evidence="2">The sequence shown here is derived from an EMBL/GenBank/DDBJ whole genome shotgun (WGS) entry which is preliminary data.</text>
</comment>
<evidence type="ECO:0000313" key="3">
    <source>
        <dbReference type="Proteomes" id="UP001345963"/>
    </source>
</evidence>
<accession>A0ABU7B470</accession>
<evidence type="ECO:0008006" key="4">
    <source>
        <dbReference type="Google" id="ProtNLM"/>
    </source>
</evidence>
<proteinExistence type="predicted"/>
<evidence type="ECO:0000313" key="2">
    <source>
        <dbReference type="EMBL" id="MED6245193.1"/>
    </source>
</evidence>
<gene>
    <name evidence="2" type="ORF">ATANTOWER_032906</name>
</gene>
<organism evidence="2 3">
    <name type="scientific">Ataeniobius toweri</name>
    <dbReference type="NCBI Taxonomy" id="208326"/>
    <lineage>
        <taxon>Eukaryota</taxon>
        <taxon>Metazoa</taxon>
        <taxon>Chordata</taxon>
        <taxon>Craniata</taxon>
        <taxon>Vertebrata</taxon>
        <taxon>Euteleostomi</taxon>
        <taxon>Actinopterygii</taxon>
        <taxon>Neopterygii</taxon>
        <taxon>Teleostei</taxon>
        <taxon>Neoteleostei</taxon>
        <taxon>Acanthomorphata</taxon>
        <taxon>Ovalentaria</taxon>
        <taxon>Atherinomorphae</taxon>
        <taxon>Cyprinodontiformes</taxon>
        <taxon>Goodeidae</taxon>
        <taxon>Ataeniobius</taxon>
    </lineage>
</organism>
<reference evidence="2 3" key="1">
    <citation type="submission" date="2021-07" db="EMBL/GenBank/DDBJ databases">
        <authorList>
            <person name="Palmer J.M."/>
        </authorList>
    </citation>
    <scope>NUCLEOTIDE SEQUENCE [LARGE SCALE GENOMIC DNA]</scope>
    <source>
        <strain evidence="2 3">AT_MEX2019</strain>
        <tissue evidence="2">Muscle</tissue>
    </source>
</reference>
<dbReference type="EMBL" id="JAHUTI010040332">
    <property type="protein sequence ID" value="MED6245193.1"/>
    <property type="molecule type" value="Genomic_DNA"/>
</dbReference>
<protein>
    <recommendedName>
        <fullName evidence="4">Secreted protein</fullName>
    </recommendedName>
</protein>
<sequence>MGRGEAAGVGLVTSHLCTMFMVSGSLGTHSPQHGHEGSIKKNTRSPAPRRHSLFTLHYLLSFPPFLPSAQDTCPTTKQLQSSALYVLRENYSLYAPKTPTSLQLIHVLSFYNHKV</sequence>
<keyword evidence="3" id="KW-1185">Reference proteome</keyword>